<sequence length="488" mass="51849">MSLGDFLGDSSEKMSWADDDVVALPSAPMASTGAAPTRSSVADAPDRKDLVGRRFEHEPRAPVDFPTEPPFTANVGNLPHSADEAMLREFFAGTQSVRLIRDRETDRPRGFGYVQFDTLEALKEAVAKDGMEMGGRPLRIGVAEKRAGPAGGGSGGGFEDRTGGASNWRRADALPEQPPQATSPFQSRSSSGFGRTPSSGRGESRELREPREPREPLPPSVAEKTSDWRMHKEPPAAPAVAPAAASAGVEAQSTPPKRAGFGDRFSRSSSGAGADSVDEPRVWRRERRDSDSATPPPPPTHRKEIREYQPPRDRSASREPTRAPRQVTVAEQANTWRAARAPAAAVEVPAEAEAEKPAEVEKPVEAEKPAEPSAAPAASATAVEPVVDDEEGWSQVEKPSAPRRAPAPHAGGRGAMMDRERSSSGRGGGAFDRNRSGSGRHREPSAVAEPGAEGAEKRSPRTSSERRGFFAGAAAAAATTDASGSWRR</sequence>
<keyword evidence="1" id="KW-0648">Protein biosynthesis</keyword>
<reference evidence="1" key="1">
    <citation type="submission" date="2022-07" db="EMBL/GenBank/DDBJ databases">
        <title>Phylogenomic reconstructions and comparative analyses of Kickxellomycotina fungi.</title>
        <authorList>
            <person name="Reynolds N.K."/>
            <person name="Stajich J.E."/>
            <person name="Barry K."/>
            <person name="Grigoriev I.V."/>
            <person name="Crous P."/>
            <person name="Smith M.E."/>
        </authorList>
    </citation>
    <scope>NUCLEOTIDE SEQUENCE</scope>
    <source>
        <strain evidence="1">CBS 190363</strain>
    </source>
</reference>
<comment type="caution">
    <text evidence="1">The sequence shown here is derived from an EMBL/GenBank/DDBJ whole genome shotgun (WGS) entry which is preliminary data.</text>
</comment>
<name>A0ACC1M3N3_9FUNG</name>
<evidence type="ECO:0000313" key="2">
    <source>
        <dbReference type="Proteomes" id="UP001139981"/>
    </source>
</evidence>
<dbReference type="EMBL" id="JANBVB010000477">
    <property type="protein sequence ID" value="KAJ2893939.1"/>
    <property type="molecule type" value="Genomic_DNA"/>
</dbReference>
<protein>
    <submittedName>
        <fullName evidence="1">Eukaryotic translation initiation factor 4B</fullName>
    </submittedName>
</protein>
<keyword evidence="1" id="KW-0396">Initiation factor</keyword>
<gene>
    <name evidence="1" type="primary">TIF3</name>
    <name evidence="1" type="ORF">IWW38_002732</name>
</gene>
<accession>A0ACC1M3N3</accession>
<organism evidence="1 2">
    <name type="scientific">Coemansia aciculifera</name>
    <dbReference type="NCBI Taxonomy" id="417176"/>
    <lineage>
        <taxon>Eukaryota</taxon>
        <taxon>Fungi</taxon>
        <taxon>Fungi incertae sedis</taxon>
        <taxon>Zoopagomycota</taxon>
        <taxon>Kickxellomycotina</taxon>
        <taxon>Kickxellomycetes</taxon>
        <taxon>Kickxellales</taxon>
        <taxon>Kickxellaceae</taxon>
        <taxon>Coemansia</taxon>
    </lineage>
</organism>
<dbReference type="Proteomes" id="UP001139981">
    <property type="component" value="Unassembled WGS sequence"/>
</dbReference>
<proteinExistence type="predicted"/>
<evidence type="ECO:0000313" key="1">
    <source>
        <dbReference type="EMBL" id="KAJ2893939.1"/>
    </source>
</evidence>
<keyword evidence="2" id="KW-1185">Reference proteome</keyword>